<evidence type="ECO:0000313" key="3">
    <source>
        <dbReference type="EMBL" id="ALE93939.1"/>
    </source>
</evidence>
<evidence type="ECO:0000256" key="1">
    <source>
        <dbReference type="SAM" id="MobiDB-lite"/>
    </source>
</evidence>
<sequence>MRIHGRGAASARSWPGQGLKLGSVTLLVGLSGLILSLLGCQGSNVNPTAPEQAASNHAHNPKVVVIGDSLSTGYGTSPEYAWPQLINADPHDTDDTDHKPDLKSAAQNGSGYTAIGDNRSTFGSQVEQEVEDNTGLVLFFGSVNDRGKEPAAIANAAMAAYAAAKATAPGATLLVVGPPSYTDMPDAQTLAVRDAVEKAAGAAGVTFVDPIAQGWFLGQAPGLVGPDGVHLSVAGQRYVQVQMRNLIEKYSEATPATGAAPSTQGT</sequence>
<evidence type="ECO:0000259" key="2">
    <source>
        <dbReference type="Pfam" id="PF13472"/>
    </source>
</evidence>
<organism evidence="3 4">
    <name type="scientific">Arthrobacter alpinus</name>
    <dbReference type="NCBI Taxonomy" id="656366"/>
    <lineage>
        <taxon>Bacteria</taxon>
        <taxon>Bacillati</taxon>
        <taxon>Actinomycetota</taxon>
        <taxon>Actinomycetes</taxon>
        <taxon>Micrococcales</taxon>
        <taxon>Micrococcaceae</taxon>
        <taxon>Arthrobacter</taxon>
    </lineage>
</organism>
<feature type="domain" description="SGNH hydrolase-type esterase" evidence="2">
    <location>
        <begin position="65"/>
        <end position="237"/>
    </location>
</feature>
<feature type="compositionally biased region" description="Basic and acidic residues" evidence="1">
    <location>
        <begin position="89"/>
        <end position="102"/>
    </location>
</feature>
<dbReference type="InterPro" id="IPR036514">
    <property type="entry name" value="SGNH_hydro_sf"/>
</dbReference>
<dbReference type="SUPFAM" id="SSF52266">
    <property type="entry name" value="SGNH hydrolase"/>
    <property type="match status" value="1"/>
</dbReference>
<dbReference type="EMBL" id="CP012677">
    <property type="protein sequence ID" value="ALE93939.1"/>
    <property type="molecule type" value="Genomic_DNA"/>
</dbReference>
<accession>A0A0M3UH65</accession>
<gene>
    <name evidence="3" type="ORF">AOC05_03125</name>
</gene>
<dbReference type="CDD" id="cd00229">
    <property type="entry name" value="SGNH_hydrolase"/>
    <property type="match status" value="1"/>
</dbReference>
<name>A0A0M3UH65_9MICC</name>
<dbReference type="Proteomes" id="UP000062833">
    <property type="component" value="Chromosome"/>
</dbReference>
<dbReference type="InterPro" id="IPR013830">
    <property type="entry name" value="SGNH_hydro"/>
</dbReference>
<dbReference type="KEGG" id="aaq:AOC05_03125"/>
<dbReference type="Pfam" id="PF13472">
    <property type="entry name" value="Lipase_GDSL_2"/>
    <property type="match status" value="1"/>
</dbReference>
<reference evidence="4" key="1">
    <citation type="submission" date="2015-09" db="EMBL/GenBank/DDBJ databases">
        <title>Complete genome of Arthrobacter alpinus strain R3.8.</title>
        <authorList>
            <person name="See-Too W.S."/>
            <person name="Chan K.G."/>
        </authorList>
    </citation>
    <scope>NUCLEOTIDE SEQUENCE [LARGE SCALE GENOMIC DNA]</scope>
    <source>
        <strain evidence="4">R3.8</strain>
    </source>
</reference>
<dbReference type="AlphaFoldDB" id="A0A0M3UH65"/>
<dbReference type="PATRIC" id="fig|656366.3.peg.689"/>
<proteinExistence type="predicted"/>
<keyword evidence="4" id="KW-1185">Reference proteome</keyword>
<evidence type="ECO:0000313" key="4">
    <source>
        <dbReference type="Proteomes" id="UP000062833"/>
    </source>
</evidence>
<protein>
    <recommendedName>
        <fullName evidence="2">SGNH hydrolase-type esterase domain-containing protein</fullName>
    </recommendedName>
</protein>
<dbReference type="Gene3D" id="3.40.50.1110">
    <property type="entry name" value="SGNH hydrolase"/>
    <property type="match status" value="1"/>
</dbReference>
<feature type="region of interest" description="Disordered" evidence="1">
    <location>
        <begin position="87"/>
        <end position="118"/>
    </location>
</feature>